<dbReference type="InterPro" id="IPR023152">
    <property type="entry name" value="RasGAP_CS"/>
</dbReference>
<dbReference type="InterPro" id="IPR001936">
    <property type="entry name" value="RasGAP_dom"/>
</dbReference>
<feature type="region of interest" description="Disordered" evidence="4">
    <location>
        <begin position="1095"/>
        <end position="1129"/>
    </location>
</feature>
<name>A0AAV2AUD5_9ARAC</name>
<dbReference type="PROSITE" id="PS50004">
    <property type="entry name" value="C2"/>
    <property type="match status" value="1"/>
</dbReference>
<feature type="compositionally biased region" description="Low complexity" evidence="4">
    <location>
        <begin position="992"/>
        <end position="1003"/>
    </location>
</feature>
<keyword evidence="3" id="KW-0175">Coiled coil</keyword>
<gene>
    <name evidence="8" type="ORF">LARSCL_LOCUS14693</name>
</gene>
<dbReference type="InterPro" id="IPR008936">
    <property type="entry name" value="Rho_GTPase_activation_prot"/>
</dbReference>
<evidence type="ECO:0000259" key="7">
    <source>
        <dbReference type="PROSITE" id="PS50018"/>
    </source>
</evidence>
<dbReference type="Pfam" id="PF00168">
    <property type="entry name" value="C2"/>
    <property type="match status" value="1"/>
</dbReference>
<dbReference type="EMBL" id="CAXIEN010000214">
    <property type="protein sequence ID" value="CAL1287207.1"/>
    <property type="molecule type" value="Genomic_DNA"/>
</dbReference>
<dbReference type="InterPro" id="IPR021887">
    <property type="entry name" value="DAB2P_C"/>
</dbReference>
<accession>A0AAV2AUD5</accession>
<evidence type="ECO:0000259" key="5">
    <source>
        <dbReference type="PROSITE" id="PS50003"/>
    </source>
</evidence>
<feature type="region of interest" description="Disordered" evidence="4">
    <location>
        <begin position="752"/>
        <end position="774"/>
    </location>
</feature>
<reference evidence="8 9" key="1">
    <citation type="submission" date="2024-04" db="EMBL/GenBank/DDBJ databases">
        <authorList>
            <person name="Rising A."/>
            <person name="Reimegard J."/>
            <person name="Sonavane S."/>
            <person name="Akerstrom W."/>
            <person name="Nylinder S."/>
            <person name="Hedman E."/>
            <person name="Kallberg Y."/>
        </authorList>
    </citation>
    <scope>NUCLEOTIDE SEQUENCE [LARGE SCALE GENOMIC DNA]</scope>
</reference>
<dbReference type="CDD" id="cd04013">
    <property type="entry name" value="C2_SynGAP_like"/>
    <property type="match status" value="1"/>
</dbReference>
<feature type="domain" description="C2" evidence="6">
    <location>
        <begin position="270"/>
        <end position="389"/>
    </location>
</feature>
<dbReference type="InterPro" id="IPR000008">
    <property type="entry name" value="C2_dom"/>
</dbReference>
<feature type="coiled-coil region" evidence="3">
    <location>
        <begin position="1237"/>
        <end position="1360"/>
    </location>
</feature>
<dbReference type="SUPFAM" id="SSF48350">
    <property type="entry name" value="GTPase activation domain, GAP"/>
    <property type="match status" value="1"/>
</dbReference>
<dbReference type="GO" id="GO:0005096">
    <property type="term" value="F:GTPase activator activity"/>
    <property type="evidence" value="ECO:0007669"/>
    <property type="project" value="UniProtKB-KW"/>
</dbReference>
<keyword evidence="9" id="KW-1185">Reference proteome</keyword>
<feature type="compositionally biased region" description="Basic and acidic residues" evidence="4">
    <location>
        <begin position="945"/>
        <end position="954"/>
    </location>
</feature>
<feature type="domain" description="Ras-GAP" evidence="7">
    <location>
        <begin position="448"/>
        <end position="640"/>
    </location>
</feature>
<feature type="domain" description="PH" evidence="5">
    <location>
        <begin position="13"/>
        <end position="279"/>
    </location>
</feature>
<feature type="compositionally biased region" description="Polar residues" evidence="4">
    <location>
        <begin position="1012"/>
        <end position="1024"/>
    </location>
</feature>
<feature type="compositionally biased region" description="Polar residues" evidence="4">
    <location>
        <begin position="1119"/>
        <end position="1129"/>
    </location>
</feature>
<evidence type="ECO:0000256" key="1">
    <source>
        <dbReference type="ARBA" id="ARBA00022468"/>
    </source>
</evidence>
<dbReference type="PROSITE" id="PS00509">
    <property type="entry name" value="RAS_GTPASE_ACTIV_1"/>
    <property type="match status" value="1"/>
</dbReference>
<dbReference type="PANTHER" id="PTHR10194:SF60">
    <property type="entry name" value="RAS GTPASE-ACTIVATING PROTEIN RASKOL"/>
    <property type="match status" value="1"/>
</dbReference>
<feature type="region of interest" description="Disordered" evidence="4">
    <location>
        <begin position="895"/>
        <end position="973"/>
    </location>
</feature>
<dbReference type="InterPro" id="IPR001849">
    <property type="entry name" value="PH_domain"/>
</dbReference>
<protein>
    <recommendedName>
        <fullName evidence="10">Ras GTPase-activating protein</fullName>
    </recommendedName>
</protein>
<feature type="compositionally biased region" description="Low complexity" evidence="4">
    <location>
        <begin position="1095"/>
        <end position="1110"/>
    </location>
</feature>
<dbReference type="PANTHER" id="PTHR10194">
    <property type="entry name" value="RAS GTPASE-ACTIVATING PROTEINS"/>
    <property type="match status" value="1"/>
</dbReference>
<evidence type="ECO:0000259" key="6">
    <source>
        <dbReference type="PROSITE" id="PS50004"/>
    </source>
</evidence>
<dbReference type="Pfam" id="PF00616">
    <property type="entry name" value="RasGAP"/>
    <property type="match status" value="2"/>
</dbReference>
<proteinExistence type="predicted"/>
<keyword evidence="1" id="KW-0343">GTPase activation</keyword>
<dbReference type="InterPro" id="IPR039360">
    <property type="entry name" value="Ras_GTPase"/>
</dbReference>
<dbReference type="Gene3D" id="2.60.40.150">
    <property type="entry name" value="C2 domain"/>
    <property type="match status" value="1"/>
</dbReference>
<evidence type="ECO:0008006" key="10">
    <source>
        <dbReference type="Google" id="ProtNLM"/>
    </source>
</evidence>
<evidence type="ECO:0000313" key="8">
    <source>
        <dbReference type="EMBL" id="CAL1287207.1"/>
    </source>
</evidence>
<dbReference type="PROSITE" id="PS50018">
    <property type="entry name" value="RAS_GTPASE_ACTIV_2"/>
    <property type="match status" value="1"/>
</dbReference>
<dbReference type="InterPro" id="IPR035892">
    <property type="entry name" value="C2_domain_sf"/>
</dbReference>
<feature type="region of interest" description="Disordered" evidence="4">
    <location>
        <begin position="1180"/>
        <end position="1204"/>
    </location>
</feature>
<dbReference type="Gene3D" id="1.10.506.10">
    <property type="entry name" value="GTPase Activation - p120gap, domain 1"/>
    <property type="match status" value="2"/>
</dbReference>
<dbReference type="PROSITE" id="PS50003">
    <property type="entry name" value="PH_DOMAIN"/>
    <property type="match status" value="1"/>
</dbReference>
<dbReference type="SUPFAM" id="SSF49562">
    <property type="entry name" value="C2 domain (Calcium/lipid-binding domain, CaLB)"/>
    <property type="match status" value="1"/>
</dbReference>
<dbReference type="Pfam" id="PF25321">
    <property type="entry name" value="PH_RASGAP"/>
    <property type="match status" value="1"/>
</dbReference>
<dbReference type="InterPro" id="IPR057606">
    <property type="entry name" value="SynGAP1-like_PH"/>
</dbReference>
<evidence type="ECO:0000256" key="3">
    <source>
        <dbReference type="SAM" id="Coils"/>
    </source>
</evidence>
<organism evidence="8 9">
    <name type="scientific">Larinioides sclopetarius</name>
    <dbReference type="NCBI Taxonomy" id="280406"/>
    <lineage>
        <taxon>Eukaryota</taxon>
        <taxon>Metazoa</taxon>
        <taxon>Ecdysozoa</taxon>
        <taxon>Arthropoda</taxon>
        <taxon>Chelicerata</taxon>
        <taxon>Arachnida</taxon>
        <taxon>Araneae</taxon>
        <taxon>Araneomorphae</taxon>
        <taxon>Entelegynae</taxon>
        <taxon>Araneoidea</taxon>
        <taxon>Araneidae</taxon>
        <taxon>Larinioides</taxon>
    </lineage>
</organism>
<keyword evidence="2" id="KW-0597">Phosphoprotein</keyword>
<comment type="caution">
    <text evidence="8">The sequence shown here is derived from an EMBL/GenBank/DDBJ whole genome shotgun (WGS) entry which is preliminary data.</text>
</comment>
<dbReference type="SMART" id="SM00239">
    <property type="entry name" value="C2"/>
    <property type="match status" value="1"/>
</dbReference>
<feature type="compositionally biased region" description="Low complexity" evidence="4">
    <location>
        <begin position="753"/>
        <end position="774"/>
    </location>
</feature>
<dbReference type="SUPFAM" id="SSF50729">
    <property type="entry name" value="PH domain-like"/>
    <property type="match status" value="1"/>
</dbReference>
<dbReference type="CDD" id="cd05136">
    <property type="entry name" value="RasGAP_DAB2IP"/>
    <property type="match status" value="1"/>
</dbReference>
<dbReference type="Pfam" id="PF12004">
    <property type="entry name" value="DAB2P_C"/>
    <property type="match status" value="1"/>
</dbReference>
<feature type="compositionally biased region" description="Polar residues" evidence="4">
    <location>
        <begin position="956"/>
        <end position="965"/>
    </location>
</feature>
<evidence type="ECO:0000256" key="4">
    <source>
        <dbReference type="SAM" id="MobiDB-lite"/>
    </source>
</evidence>
<feature type="region of interest" description="Disordered" evidence="4">
    <location>
        <begin position="992"/>
        <end position="1039"/>
    </location>
</feature>
<feature type="compositionally biased region" description="Polar residues" evidence="4">
    <location>
        <begin position="926"/>
        <end position="943"/>
    </location>
</feature>
<dbReference type="SMART" id="SM00323">
    <property type="entry name" value="RasGAP"/>
    <property type="match status" value="1"/>
</dbReference>
<evidence type="ECO:0000256" key="2">
    <source>
        <dbReference type="ARBA" id="ARBA00022553"/>
    </source>
</evidence>
<dbReference type="Proteomes" id="UP001497382">
    <property type="component" value="Unassembled WGS sequence"/>
</dbReference>
<evidence type="ECO:0000313" key="9">
    <source>
        <dbReference type="Proteomes" id="UP001497382"/>
    </source>
</evidence>
<sequence>MYSRRTGMLYEYPMRVEGWLNTIDKEALESRLKSNRWRQQKSQPINWKPYYCVLLQDDRSFTHFPTEEMSIGERLFLELPRVRLDGGRQAFRRRWGYDMGVPSVPEEDEDSSELSETTSLRDERLLRFSSMETSYEKACSDRRGSAPATPVLGIRTMDSNTPSRFANFFSKRSFKSNPLKRTKSVTKLERKRCTMDGDSVTPSMLRTSRSHESLLQSSPGVLATLDLSHGDVQVAALHSSLIGQENCFQMISSGGTRFYTCRTKEERDQWLYSLRRTIQPNQDNVRRKENSLRIWVLEAKGMSAKKSKYYCEVCLDKTLYARTSSKQKGDMCFWGEYFEFNSLPTVTSVYVNLYREADKKKRRDKNVLIGCVHIPVSSINGKHLLEKWYPVTAEKNNSGKDSPSIRIKSRFQTVEVLPLIVYKDLLQYVKSEYKVLCEMLEPAISVRAKEDVATTLINIMQKENLAKEFLAELVMSDIEKIGDLHLTFRGNSLATKATEAYMKLLGDKYLQDTLGVFLRMVLDSNDDCEVDPMKVTNNATLLRQQSHLMTYVEMVWVKIINSSSNFPHELREVFHECRKRLTASGKEELCDNLISASIFLRFLCPAILSPSLFNLSQEYPQGKSARNLTLVAKTIQTLANFTRFGGKESFMEFMNGFVEKEWSTMKAFLRQISSLKQTLDYFKFQSLPAKEFNKRNEFEGYIDIGKELAILHNLMVENLPRVNQKVFYDHIDTLQQILDGISAALGNAPTTKNNLIPSSSSNNSHTDHNSNSINNENVTLKLNEHSNMKNPHREIVQTYVMNSVRNTNGDLDYHSLTTVNQKMTPVNHLSRPSTLPRNAYLLGSSRKAAPDLTTSDDYVLYSAFDADTGLDPTMDNTESQANKVDSSSLTKSCIYGEVKSPQHRPSLSSYSEKKIIDSHTPPTPRNGITLTNALLNANFSKVSPKTRERKEPVKRSLSSNGQGSESGEMEVTNHKGSQISISQLSNVASSGYQSFPYSQSSSPVDPELQADKPQTTGSNNSQNPPLAFNNPMYHFPTPTGPLPWEPCNRQARKNLRLSHLTSFSSLSAEDISVFGPTSLANADSSLTLSVEGCNCASSSSSSGTASCSSTPPRERRSNQFKSTAPRTNPRYSGGTHLCCSATIGCSPRLATRALSHPTRSLHHHHYKQCFSNESYLRRRQKNSNTTLSNPQDKENIESNGTDANKNIQMMDASTGTAAKMENNNCKTVEENLQLDCNFQYEREVEELRNMMQSLQSKLSEAEEKLSKQENATEKVVADWQARLEAGEERLRRQQDEKDQQMKNIITRLITVEEELRREQQEMQGVILAKQKVIDSQERKLQTLDAANTRLLAALAQLKERYQLQGRNGLVSSSPTSPAKLAVIENGDIRFKSSSC</sequence>